<organism evidence="1 2">
    <name type="scientific">Bacillus cereus</name>
    <dbReference type="NCBI Taxonomy" id="1396"/>
    <lineage>
        <taxon>Bacteria</taxon>
        <taxon>Bacillati</taxon>
        <taxon>Bacillota</taxon>
        <taxon>Bacilli</taxon>
        <taxon>Bacillales</taxon>
        <taxon>Bacillaceae</taxon>
        <taxon>Bacillus</taxon>
        <taxon>Bacillus cereus group</taxon>
    </lineage>
</organism>
<dbReference type="EMBL" id="JAEFBZ010000007">
    <property type="protein sequence ID" value="MBK1611730.1"/>
    <property type="molecule type" value="Genomic_DNA"/>
</dbReference>
<evidence type="ECO:0000313" key="1">
    <source>
        <dbReference type="EMBL" id="MBK1611730.1"/>
    </source>
</evidence>
<name>A0ABD4LN94_BACCE</name>
<protein>
    <recommendedName>
        <fullName evidence="3">Phage protein</fullName>
    </recommendedName>
</protein>
<proteinExistence type="predicted"/>
<reference evidence="1 2" key="1">
    <citation type="submission" date="2020-12" db="EMBL/GenBank/DDBJ databases">
        <title>Genome assembly for a thermostable protease producing Bacillus cereus MAKP1 strain isolated from chicken gut.</title>
        <authorList>
            <person name="Malaviya A."/>
        </authorList>
    </citation>
    <scope>NUCLEOTIDE SEQUENCE [LARGE SCALE GENOMIC DNA]</scope>
    <source>
        <strain evidence="1 2">MAKP1</strain>
    </source>
</reference>
<accession>A0ABD4LN94</accession>
<dbReference type="RefSeq" id="WP_200152569.1">
    <property type="nucleotide sequence ID" value="NZ_JAEFBZ010000007.1"/>
</dbReference>
<comment type="caution">
    <text evidence="1">The sequence shown here is derived from an EMBL/GenBank/DDBJ whole genome shotgun (WGS) entry which is preliminary data.</text>
</comment>
<gene>
    <name evidence="1" type="ORF">JCR31_28215</name>
</gene>
<dbReference type="Proteomes" id="UP000613452">
    <property type="component" value="Unassembled WGS sequence"/>
</dbReference>
<dbReference type="AlphaFoldDB" id="A0ABD4LN94"/>
<evidence type="ECO:0008006" key="3">
    <source>
        <dbReference type="Google" id="ProtNLM"/>
    </source>
</evidence>
<sequence>MKKFELNQLSGVRGFDELTQGELEIEQRLLDNCNEFKNSRRGFMVTRIEVLSSMSDETIARWVNMCVDVTEEQLNMDVFKNAIHFMAKTILRDHCTVQMAETFRQNTVNRFNILEKDVNAVVASISKYLKCGRVVPVAQTYREALEELEKGAIIYDEPRND</sequence>
<evidence type="ECO:0000313" key="2">
    <source>
        <dbReference type="Proteomes" id="UP000613452"/>
    </source>
</evidence>